<name>A0A9Q3BGT5_9BASI</name>
<dbReference type="Proteomes" id="UP000765509">
    <property type="component" value="Unassembled WGS sequence"/>
</dbReference>
<comment type="caution">
    <text evidence="1">The sequence shown here is derived from an EMBL/GenBank/DDBJ whole genome shotgun (WGS) entry which is preliminary data.</text>
</comment>
<dbReference type="AlphaFoldDB" id="A0A9Q3BGT5"/>
<evidence type="ECO:0000313" key="2">
    <source>
        <dbReference type="Proteomes" id="UP000765509"/>
    </source>
</evidence>
<dbReference type="EMBL" id="AVOT02001045">
    <property type="protein sequence ID" value="MBW0465451.1"/>
    <property type="molecule type" value="Genomic_DNA"/>
</dbReference>
<gene>
    <name evidence="1" type="ORF">O181_005166</name>
</gene>
<evidence type="ECO:0000313" key="1">
    <source>
        <dbReference type="EMBL" id="MBW0465451.1"/>
    </source>
</evidence>
<accession>A0A9Q3BGT5</accession>
<sequence length="66" mass="7621">MSTTSFIIIKLDFRLGSSPAYLLSSIRRSRLANKKANEACHNRVYSPISEYGNRTRLYRALMRSHT</sequence>
<keyword evidence="2" id="KW-1185">Reference proteome</keyword>
<protein>
    <submittedName>
        <fullName evidence="1">Uncharacterized protein</fullName>
    </submittedName>
</protein>
<proteinExistence type="predicted"/>
<organism evidence="1 2">
    <name type="scientific">Austropuccinia psidii MF-1</name>
    <dbReference type="NCBI Taxonomy" id="1389203"/>
    <lineage>
        <taxon>Eukaryota</taxon>
        <taxon>Fungi</taxon>
        <taxon>Dikarya</taxon>
        <taxon>Basidiomycota</taxon>
        <taxon>Pucciniomycotina</taxon>
        <taxon>Pucciniomycetes</taxon>
        <taxon>Pucciniales</taxon>
        <taxon>Sphaerophragmiaceae</taxon>
        <taxon>Austropuccinia</taxon>
    </lineage>
</organism>
<reference evidence="1" key="1">
    <citation type="submission" date="2021-03" db="EMBL/GenBank/DDBJ databases">
        <title>Draft genome sequence of rust myrtle Austropuccinia psidii MF-1, a brazilian biotype.</title>
        <authorList>
            <person name="Quecine M.C."/>
            <person name="Pachon D.M.R."/>
            <person name="Bonatelli M.L."/>
            <person name="Correr F.H."/>
            <person name="Franceschini L.M."/>
            <person name="Leite T.F."/>
            <person name="Margarido G.R.A."/>
            <person name="Almeida C.A."/>
            <person name="Ferrarezi J.A."/>
            <person name="Labate C.A."/>
        </authorList>
    </citation>
    <scope>NUCLEOTIDE SEQUENCE</scope>
    <source>
        <strain evidence="1">MF-1</strain>
    </source>
</reference>